<dbReference type="SUPFAM" id="SSF53474">
    <property type="entry name" value="alpha/beta-Hydrolases"/>
    <property type="match status" value="1"/>
</dbReference>
<keyword evidence="2" id="KW-1185">Reference proteome</keyword>
<proteinExistence type="predicted"/>
<dbReference type="EMBL" id="MAXA01000230">
    <property type="protein sequence ID" value="OHV25422.1"/>
    <property type="molecule type" value="Genomic_DNA"/>
</dbReference>
<dbReference type="AlphaFoldDB" id="A0A1S1PX67"/>
<evidence type="ECO:0000313" key="2">
    <source>
        <dbReference type="Proteomes" id="UP000179769"/>
    </source>
</evidence>
<dbReference type="Proteomes" id="UP000179769">
    <property type="component" value="Unassembled WGS sequence"/>
</dbReference>
<gene>
    <name evidence="1" type="ORF">BBK14_22080</name>
</gene>
<dbReference type="Gene3D" id="3.40.50.1820">
    <property type="entry name" value="alpha/beta hydrolase"/>
    <property type="match status" value="1"/>
</dbReference>
<name>A0A1S1PX67_9ACTN</name>
<dbReference type="OrthoDB" id="9806902at2"/>
<accession>A0A1S1PX67</accession>
<reference evidence="2" key="1">
    <citation type="submission" date="2016-07" db="EMBL/GenBank/DDBJ databases">
        <title>Frankia sp. NRRL B-16219 Genome sequencing.</title>
        <authorList>
            <person name="Ghodhbane-Gtari F."/>
            <person name="Swanson E."/>
            <person name="Gueddou A."/>
            <person name="Louati M."/>
            <person name="Nouioui I."/>
            <person name="Hezbri K."/>
            <person name="Abebe-Akele F."/>
            <person name="Simpson S."/>
            <person name="Morris K."/>
            <person name="Thomas K."/>
            <person name="Gtari M."/>
            <person name="Tisa L.S."/>
        </authorList>
    </citation>
    <scope>NUCLEOTIDE SEQUENCE [LARGE SCALE GENOMIC DNA]</scope>
    <source>
        <strain evidence="2">NRRL B-16219</strain>
    </source>
</reference>
<dbReference type="InterPro" id="IPR029058">
    <property type="entry name" value="AB_hydrolase_fold"/>
</dbReference>
<evidence type="ECO:0008006" key="3">
    <source>
        <dbReference type="Google" id="ProtNLM"/>
    </source>
</evidence>
<organism evidence="1 2">
    <name type="scientific">Parafrankia soli</name>
    <dbReference type="NCBI Taxonomy" id="2599596"/>
    <lineage>
        <taxon>Bacteria</taxon>
        <taxon>Bacillati</taxon>
        <taxon>Actinomycetota</taxon>
        <taxon>Actinomycetes</taxon>
        <taxon>Frankiales</taxon>
        <taxon>Frankiaceae</taxon>
        <taxon>Parafrankia</taxon>
    </lineage>
</organism>
<protein>
    <recommendedName>
        <fullName evidence="3">Alpha/beta hydrolase</fullName>
    </recommendedName>
</protein>
<dbReference type="RefSeq" id="WP_071065286.1">
    <property type="nucleotide sequence ID" value="NZ_JBFLUH010000353.1"/>
</dbReference>
<evidence type="ECO:0000313" key="1">
    <source>
        <dbReference type="EMBL" id="OHV25422.1"/>
    </source>
</evidence>
<sequence length="232" mass="24748">MHSPTDTRNPIRSGRQVRGFVGRAATRFWPAADAGRPPRASIVMIPGRGESVDSYERTAVRLAIDGYDVTYLSTQEHGAVALAEARVPGVPFILLGSDTGALRSLSLAGSPALRPDALILLGLPLVHQPFAGELPTELPPRVLPDLPVLLIHGEQDETSPLHLTKMITRTVSTARLTTVPGGHQIMTGPGVRLVAALTVLFVETLRQIEGVGGGRARLARVPRQPEPAANRL</sequence>
<comment type="caution">
    <text evidence="1">The sequence shown here is derived from an EMBL/GenBank/DDBJ whole genome shotgun (WGS) entry which is preliminary data.</text>
</comment>